<organism evidence="6 7">
    <name type="scientific">Gordonia lacunae</name>
    <dbReference type="NCBI Taxonomy" id="417102"/>
    <lineage>
        <taxon>Bacteria</taxon>
        <taxon>Bacillati</taxon>
        <taxon>Actinomycetota</taxon>
        <taxon>Actinomycetes</taxon>
        <taxon>Mycobacteriales</taxon>
        <taxon>Gordoniaceae</taxon>
        <taxon>Gordonia</taxon>
    </lineage>
</organism>
<dbReference type="Pfam" id="PF00106">
    <property type="entry name" value="adh_short"/>
    <property type="match status" value="1"/>
</dbReference>
<accession>A0A243Q7D2</accession>
<evidence type="ECO:0000256" key="2">
    <source>
        <dbReference type="ARBA" id="ARBA00023002"/>
    </source>
</evidence>
<keyword evidence="2" id="KW-0560">Oxidoreductase</keyword>
<comment type="caution">
    <text evidence="6">The sequence shown here is derived from an EMBL/GenBank/DDBJ whole genome shotgun (WGS) entry which is preliminary data.</text>
</comment>
<dbReference type="EMBL" id="NGFO01000032">
    <property type="protein sequence ID" value="OUC76478.1"/>
    <property type="molecule type" value="Genomic_DNA"/>
</dbReference>
<feature type="domain" description="Ketoreductase" evidence="5">
    <location>
        <begin position="23"/>
        <end position="199"/>
    </location>
</feature>
<keyword evidence="7" id="KW-1185">Reference proteome</keyword>
<evidence type="ECO:0000256" key="4">
    <source>
        <dbReference type="SAM" id="MobiDB-lite"/>
    </source>
</evidence>
<evidence type="ECO:0000256" key="1">
    <source>
        <dbReference type="ARBA" id="ARBA00006484"/>
    </source>
</evidence>
<name>A0A243Q7D2_9ACTN</name>
<dbReference type="NCBIfam" id="NF005878">
    <property type="entry name" value="PRK07825.1"/>
    <property type="match status" value="1"/>
</dbReference>
<dbReference type="AlphaFoldDB" id="A0A243Q7D2"/>
<proteinExistence type="inferred from homology"/>
<reference evidence="6 7" key="1">
    <citation type="submission" date="2017-05" db="EMBL/GenBank/DDBJ databases">
        <title>Biotechnological potential of actinobacteria isolated from South African environments.</title>
        <authorList>
            <person name="Le Roes-Hill M."/>
            <person name="Prins A."/>
            <person name="Durrell K.A."/>
        </authorList>
    </citation>
    <scope>NUCLEOTIDE SEQUENCE [LARGE SCALE GENOMIC DNA]</scope>
    <source>
        <strain evidence="6">BS2</strain>
    </source>
</reference>
<sequence>MSLRDRLSRTPDHAAIRAALRDKVVVITGGARGIGFETATQLFDAGAKVAIGDVDSEAVGKAAADLGVEGIEVDVTKRESFDAFLTEVEARLGPIDVLVNNAGIMPVGPFLSYDDTIIRRTYEIDVLGVIIGCQEAARRMAPRRTGHIVNIASTAGRIPTPGLTIYNGAKAAVIEFSEALGAELEPQGVTISAVLPTFTRTALISGLQTNRFIQTVEPGEVASIVVQTIARPVTRVYAPRSMRWAESSPLFPQAMKRLSRRLTKLDSIFLSPDQHARAAYSSRIRGETIDTRAAGEGLTRPQESTPLSS</sequence>
<dbReference type="GO" id="GO:0016616">
    <property type="term" value="F:oxidoreductase activity, acting on the CH-OH group of donors, NAD or NADP as acceptor"/>
    <property type="evidence" value="ECO:0007669"/>
    <property type="project" value="TreeGrafter"/>
</dbReference>
<dbReference type="Proteomes" id="UP000194632">
    <property type="component" value="Unassembled WGS sequence"/>
</dbReference>
<dbReference type="SMART" id="SM00822">
    <property type="entry name" value="PKS_KR"/>
    <property type="match status" value="1"/>
</dbReference>
<dbReference type="Gene3D" id="3.40.50.720">
    <property type="entry name" value="NAD(P)-binding Rossmann-like Domain"/>
    <property type="match status" value="1"/>
</dbReference>
<dbReference type="PRINTS" id="PR00081">
    <property type="entry name" value="GDHRDH"/>
</dbReference>
<dbReference type="InterPro" id="IPR057326">
    <property type="entry name" value="KR_dom"/>
</dbReference>
<dbReference type="PRINTS" id="PR00080">
    <property type="entry name" value="SDRFAMILY"/>
</dbReference>
<dbReference type="PANTHER" id="PTHR24322:SF736">
    <property type="entry name" value="RETINOL DEHYDROGENASE 10"/>
    <property type="match status" value="1"/>
</dbReference>
<feature type="region of interest" description="Disordered" evidence="4">
    <location>
        <begin position="290"/>
        <end position="309"/>
    </location>
</feature>
<dbReference type="SUPFAM" id="SSF51735">
    <property type="entry name" value="NAD(P)-binding Rossmann-fold domains"/>
    <property type="match status" value="1"/>
</dbReference>
<protein>
    <submittedName>
        <fullName evidence="6">Short-chain dehydrogenase</fullName>
    </submittedName>
</protein>
<dbReference type="InterPro" id="IPR020904">
    <property type="entry name" value="Sc_DH/Rdtase_CS"/>
</dbReference>
<evidence type="ECO:0000259" key="5">
    <source>
        <dbReference type="SMART" id="SM00822"/>
    </source>
</evidence>
<dbReference type="InterPro" id="IPR002347">
    <property type="entry name" value="SDR_fam"/>
</dbReference>
<dbReference type="PANTHER" id="PTHR24322">
    <property type="entry name" value="PKSB"/>
    <property type="match status" value="1"/>
</dbReference>
<dbReference type="OrthoDB" id="9775296at2"/>
<dbReference type="InterPro" id="IPR036291">
    <property type="entry name" value="NAD(P)-bd_dom_sf"/>
</dbReference>
<evidence type="ECO:0000313" key="6">
    <source>
        <dbReference type="EMBL" id="OUC76478.1"/>
    </source>
</evidence>
<evidence type="ECO:0000313" key="7">
    <source>
        <dbReference type="Proteomes" id="UP000194632"/>
    </source>
</evidence>
<dbReference type="CDD" id="cd05233">
    <property type="entry name" value="SDR_c"/>
    <property type="match status" value="1"/>
</dbReference>
<dbReference type="RefSeq" id="WP_086537242.1">
    <property type="nucleotide sequence ID" value="NZ_NGFO01000032.1"/>
</dbReference>
<dbReference type="STRING" id="417102.CA982_21560"/>
<evidence type="ECO:0000256" key="3">
    <source>
        <dbReference type="RuleBase" id="RU000363"/>
    </source>
</evidence>
<gene>
    <name evidence="6" type="ORF">CA982_21560</name>
</gene>
<comment type="similarity">
    <text evidence="1 3">Belongs to the short-chain dehydrogenases/reductases (SDR) family.</text>
</comment>
<dbReference type="PROSITE" id="PS00061">
    <property type="entry name" value="ADH_SHORT"/>
    <property type="match status" value="1"/>
</dbReference>